<dbReference type="EMBL" id="CM023470">
    <property type="protein sequence ID" value="KAH7981375.1"/>
    <property type="molecule type" value="Genomic_DNA"/>
</dbReference>
<dbReference type="Proteomes" id="UP000821865">
    <property type="component" value="Chromosome 1"/>
</dbReference>
<organism evidence="1 2">
    <name type="scientific">Dermacentor silvarum</name>
    <name type="common">Tick</name>
    <dbReference type="NCBI Taxonomy" id="543639"/>
    <lineage>
        <taxon>Eukaryota</taxon>
        <taxon>Metazoa</taxon>
        <taxon>Ecdysozoa</taxon>
        <taxon>Arthropoda</taxon>
        <taxon>Chelicerata</taxon>
        <taxon>Arachnida</taxon>
        <taxon>Acari</taxon>
        <taxon>Parasitiformes</taxon>
        <taxon>Ixodida</taxon>
        <taxon>Ixodoidea</taxon>
        <taxon>Ixodidae</taxon>
        <taxon>Rhipicephalinae</taxon>
        <taxon>Dermacentor</taxon>
    </lineage>
</organism>
<accession>A0ACB8E3P8</accession>
<evidence type="ECO:0000313" key="2">
    <source>
        <dbReference type="Proteomes" id="UP000821865"/>
    </source>
</evidence>
<evidence type="ECO:0000313" key="1">
    <source>
        <dbReference type="EMBL" id="KAH7981375.1"/>
    </source>
</evidence>
<name>A0ACB8E3P8_DERSI</name>
<proteinExistence type="predicted"/>
<protein>
    <submittedName>
        <fullName evidence="1">Uncharacterized protein</fullName>
    </submittedName>
</protein>
<gene>
    <name evidence="1" type="ORF">HPB49_023473</name>
</gene>
<sequence length="196" mass="21663">MAENVSASAPVKEPRVSEGQQKPVLDFMKQHLQLALRSSELGPGFTLVDRRRLWQQLADALNVEGPVVKTVDQWQDWWRKQQAYEAGRDTTAIAQDQRHGNDGICHLVNGVAHGRLRHAYVLLATNAPLEASGAEEPQRAQHLRFCGKATGSNLRALGSLASSDGVKLVAQATHCSFGQTKMLPELFLRQLFKCIT</sequence>
<comment type="caution">
    <text evidence="1">The sequence shown here is derived from an EMBL/GenBank/DDBJ whole genome shotgun (WGS) entry which is preliminary data.</text>
</comment>
<reference evidence="1" key="1">
    <citation type="submission" date="2020-05" db="EMBL/GenBank/DDBJ databases">
        <title>Large-scale comparative analyses of tick genomes elucidate their genetic diversity and vector capacities.</title>
        <authorList>
            <person name="Jia N."/>
            <person name="Wang J."/>
            <person name="Shi W."/>
            <person name="Du L."/>
            <person name="Sun Y."/>
            <person name="Zhan W."/>
            <person name="Jiang J."/>
            <person name="Wang Q."/>
            <person name="Zhang B."/>
            <person name="Ji P."/>
            <person name="Sakyi L.B."/>
            <person name="Cui X."/>
            <person name="Yuan T."/>
            <person name="Jiang B."/>
            <person name="Yang W."/>
            <person name="Lam T.T.-Y."/>
            <person name="Chang Q."/>
            <person name="Ding S."/>
            <person name="Wang X."/>
            <person name="Zhu J."/>
            <person name="Ruan X."/>
            <person name="Zhao L."/>
            <person name="Wei J."/>
            <person name="Que T."/>
            <person name="Du C."/>
            <person name="Cheng J."/>
            <person name="Dai P."/>
            <person name="Han X."/>
            <person name="Huang E."/>
            <person name="Gao Y."/>
            <person name="Liu J."/>
            <person name="Shao H."/>
            <person name="Ye R."/>
            <person name="Li L."/>
            <person name="Wei W."/>
            <person name="Wang X."/>
            <person name="Wang C."/>
            <person name="Yang T."/>
            <person name="Huo Q."/>
            <person name="Li W."/>
            <person name="Guo W."/>
            <person name="Chen H."/>
            <person name="Zhou L."/>
            <person name="Ni X."/>
            <person name="Tian J."/>
            <person name="Zhou Y."/>
            <person name="Sheng Y."/>
            <person name="Liu T."/>
            <person name="Pan Y."/>
            <person name="Xia L."/>
            <person name="Li J."/>
            <person name="Zhao F."/>
            <person name="Cao W."/>
        </authorList>
    </citation>
    <scope>NUCLEOTIDE SEQUENCE</scope>
    <source>
        <strain evidence="1">Dsil-2018</strain>
    </source>
</reference>
<keyword evidence="2" id="KW-1185">Reference proteome</keyword>